<dbReference type="WBParaSite" id="nRc.2.0.1.t29355-RA">
    <property type="protein sequence ID" value="nRc.2.0.1.t29355-RA"/>
    <property type="gene ID" value="nRc.2.0.1.g29355"/>
</dbReference>
<organism evidence="1 2">
    <name type="scientific">Romanomermis culicivorax</name>
    <name type="common">Nematode worm</name>
    <dbReference type="NCBI Taxonomy" id="13658"/>
    <lineage>
        <taxon>Eukaryota</taxon>
        <taxon>Metazoa</taxon>
        <taxon>Ecdysozoa</taxon>
        <taxon>Nematoda</taxon>
        <taxon>Enoplea</taxon>
        <taxon>Dorylaimia</taxon>
        <taxon>Mermithida</taxon>
        <taxon>Mermithoidea</taxon>
        <taxon>Mermithidae</taxon>
        <taxon>Romanomermis</taxon>
    </lineage>
</organism>
<dbReference type="AlphaFoldDB" id="A0A915JSR7"/>
<name>A0A915JSR7_ROMCU</name>
<keyword evidence="1" id="KW-1185">Reference proteome</keyword>
<evidence type="ECO:0000313" key="2">
    <source>
        <dbReference type="WBParaSite" id="nRc.2.0.1.t29355-RA"/>
    </source>
</evidence>
<dbReference type="Proteomes" id="UP000887565">
    <property type="component" value="Unplaced"/>
</dbReference>
<protein>
    <submittedName>
        <fullName evidence="2">Uncharacterized protein</fullName>
    </submittedName>
</protein>
<reference evidence="2" key="1">
    <citation type="submission" date="2022-11" db="UniProtKB">
        <authorList>
            <consortium name="WormBaseParasite"/>
        </authorList>
    </citation>
    <scope>IDENTIFICATION</scope>
</reference>
<proteinExistence type="predicted"/>
<accession>A0A915JSR7</accession>
<sequence length="92" mass="10870">MLDETKYQEKRNVNKNEDIKQRIFIRSNGTFEATGHSSIFQKLTTAILCFYIMLHMSRNPQVFGCPKWQFEPNWQKQSFLLSSLLSDFGTFL</sequence>
<evidence type="ECO:0000313" key="1">
    <source>
        <dbReference type="Proteomes" id="UP000887565"/>
    </source>
</evidence>